<name>A0A419S7G6_9SPHI</name>
<dbReference type="AlphaFoldDB" id="A0A419S7G6"/>
<reference evidence="2 3" key="1">
    <citation type="submission" date="2016-07" db="EMBL/GenBank/DDBJ databases">
        <title>Genome of Pelobium manganitolerans.</title>
        <authorList>
            <person name="Wu S."/>
            <person name="Wang G."/>
        </authorList>
    </citation>
    <scope>NUCLEOTIDE SEQUENCE [LARGE SCALE GENOMIC DNA]</scope>
    <source>
        <strain evidence="2 3">YS-25</strain>
    </source>
</reference>
<dbReference type="InterPro" id="IPR002575">
    <property type="entry name" value="Aminoglycoside_PTrfase"/>
</dbReference>
<dbReference type="PANTHER" id="PTHR21064">
    <property type="entry name" value="AMINOGLYCOSIDE PHOSPHOTRANSFERASE DOMAIN-CONTAINING PROTEIN-RELATED"/>
    <property type="match status" value="1"/>
</dbReference>
<evidence type="ECO:0000259" key="1">
    <source>
        <dbReference type="Pfam" id="PF01636"/>
    </source>
</evidence>
<dbReference type="RefSeq" id="WP_120181469.1">
    <property type="nucleotide sequence ID" value="NZ_MBTA01000012.1"/>
</dbReference>
<dbReference type="EMBL" id="MBTA01000012">
    <property type="protein sequence ID" value="RKD17274.1"/>
    <property type="molecule type" value="Genomic_DNA"/>
</dbReference>
<comment type="caution">
    <text evidence="2">The sequence shown here is derived from an EMBL/GenBank/DDBJ whole genome shotgun (WGS) entry which is preliminary data.</text>
</comment>
<accession>A0A419S7G6</accession>
<dbReference type="Gene3D" id="3.90.1200.10">
    <property type="match status" value="1"/>
</dbReference>
<proteinExistence type="predicted"/>
<organism evidence="2 3">
    <name type="scientific">Pelobium manganitolerans</name>
    <dbReference type="NCBI Taxonomy" id="1842495"/>
    <lineage>
        <taxon>Bacteria</taxon>
        <taxon>Pseudomonadati</taxon>
        <taxon>Bacteroidota</taxon>
        <taxon>Sphingobacteriia</taxon>
        <taxon>Sphingobacteriales</taxon>
        <taxon>Sphingobacteriaceae</taxon>
        <taxon>Pelobium</taxon>
    </lineage>
</organism>
<dbReference type="InterPro" id="IPR011009">
    <property type="entry name" value="Kinase-like_dom_sf"/>
</dbReference>
<evidence type="ECO:0000313" key="3">
    <source>
        <dbReference type="Proteomes" id="UP000283433"/>
    </source>
</evidence>
<dbReference type="SUPFAM" id="SSF56112">
    <property type="entry name" value="Protein kinase-like (PK-like)"/>
    <property type="match status" value="1"/>
</dbReference>
<dbReference type="InterPro" id="IPR050249">
    <property type="entry name" value="Pseudomonas-type_ThrB"/>
</dbReference>
<sequence>MSTATFSISKIQNIAKNFAIEGDIESAKPFGSGHINDTIFIKNAETNSPDYLLQRINHHIFRDVEGVVVNIARVSAHLDHKLNGEFKTENGVERVLTLIPTLKGSLFFKDEDGNFWRMYHFIEDSVSYDLVSSAKQAYEGGEAFGRFQRMLADMDATLLTETLPNFHNIKFRLNNFYQALADDVKGRVKEIPEEIELIKSYEEFMCSLYEMGQAGKLPTRITHNDTKFNNILFDKNDRVICIIDLDTVMPGYVAYDFGDAIRSLVNTAEEDEADISKINVNMSLFKAYTEGYLKEAGNFLTPEEVESLYLAVFLFPYMQGIRFLTDYLQGDTYYKTAYPTHNLVRTRSQFQLFKKLWSHKSEIKSIIEAEQKVASA</sequence>
<dbReference type="PANTHER" id="PTHR21064:SF5">
    <property type="entry name" value="SLR1880 PROTEIN"/>
    <property type="match status" value="1"/>
</dbReference>
<gene>
    <name evidence="2" type="ORF">BCY91_03855</name>
</gene>
<evidence type="ECO:0000313" key="2">
    <source>
        <dbReference type="EMBL" id="RKD17274.1"/>
    </source>
</evidence>
<feature type="domain" description="Aminoglycoside phosphotransferase" evidence="1">
    <location>
        <begin position="27"/>
        <end position="269"/>
    </location>
</feature>
<dbReference type="Proteomes" id="UP000283433">
    <property type="component" value="Unassembled WGS sequence"/>
</dbReference>
<dbReference type="Pfam" id="PF01636">
    <property type="entry name" value="APH"/>
    <property type="match status" value="1"/>
</dbReference>
<dbReference type="OrthoDB" id="526037at2"/>
<keyword evidence="3" id="KW-1185">Reference proteome</keyword>
<protein>
    <submittedName>
        <fullName evidence="2">Desulfatase</fullName>
    </submittedName>
</protein>